<evidence type="ECO:0000313" key="2">
    <source>
        <dbReference type="EMBL" id="NJQ06809.1"/>
    </source>
</evidence>
<dbReference type="EMBL" id="JAAVJD010000110">
    <property type="protein sequence ID" value="NJQ06809.1"/>
    <property type="molecule type" value="Genomic_DNA"/>
</dbReference>
<reference evidence="2 3" key="1">
    <citation type="submission" date="2020-03" db="EMBL/GenBank/DDBJ databases">
        <title>Draft genome of Streptomyces sp. ventii, isolated from the Axial Seamount in the Pacific Ocean, and resequencing of the two type strains Streptomyces lonarensis strain NCL 716 and Streptomyces bohaiensis strain 11A07.</title>
        <authorList>
            <person name="Loughran R.M."/>
            <person name="Pfannmuller K.M."/>
            <person name="Wasson B.J."/>
            <person name="Deadmond M.C."/>
            <person name="Paddock B.E."/>
            <person name="Koyack M.J."/>
            <person name="Gallegos D.A."/>
            <person name="Mitchell E.A."/>
            <person name="Ushijima B."/>
            <person name="Saw J.H."/>
            <person name="Mcphail K.L."/>
            <person name="Videau P."/>
        </authorList>
    </citation>
    <scope>NUCLEOTIDE SEQUENCE [LARGE SCALE GENOMIC DNA]</scope>
    <source>
        <strain evidence="2 3">NCL716</strain>
    </source>
</reference>
<gene>
    <name evidence="2" type="ORF">HCN56_14765</name>
</gene>
<sequence>MSGTPPPQYQPRHPPHVPRRRWLTAVVVGLLIAIPAGYTVVSAEQSRDSGEHKARAAAARGLVYEWPSKVQRRIYDIPIPDGSTYVGHYEENSWDRSTMWVQFRTSPEQLSRFLEDLGSQRGELRAGDVTIPDAEAAVVGWVLDPRRRELAGVTVQQSAKEPVVAITVDLTKPERPRVHVVSTTEP</sequence>
<evidence type="ECO:0000256" key="1">
    <source>
        <dbReference type="SAM" id="Phobius"/>
    </source>
</evidence>
<keyword evidence="3" id="KW-1185">Reference proteome</keyword>
<evidence type="ECO:0000313" key="3">
    <source>
        <dbReference type="Proteomes" id="UP000578686"/>
    </source>
</evidence>
<comment type="caution">
    <text evidence="2">The sequence shown here is derived from an EMBL/GenBank/DDBJ whole genome shotgun (WGS) entry which is preliminary data.</text>
</comment>
<protein>
    <submittedName>
        <fullName evidence="2">Uncharacterized protein</fullName>
    </submittedName>
</protein>
<name>A0A7X6I011_9ACTN</name>
<keyword evidence="1" id="KW-1133">Transmembrane helix</keyword>
<dbReference type="AlphaFoldDB" id="A0A7X6I011"/>
<accession>A0A7X6I011</accession>
<keyword evidence="1" id="KW-0472">Membrane</keyword>
<organism evidence="2 3">
    <name type="scientific">Streptomyces lonarensis</name>
    <dbReference type="NCBI Taxonomy" id="700599"/>
    <lineage>
        <taxon>Bacteria</taxon>
        <taxon>Bacillati</taxon>
        <taxon>Actinomycetota</taxon>
        <taxon>Actinomycetes</taxon>
        <taxon>Kitasatosporales</taxon>
        <taxon>Streptomycetaceae</taxon>
        <taxon>Streptomyces</taxon>
    </lineage>
</organism>
<feature type="transmembrane region" description="Helical" evidence="1">
    <location>
        <begin position="21"/>
        <end position="41"/>
    </location>
</feature>
<dbReference type="RefSeq" id="WP_167971250.1">
    <property type="nucleotide sequence ID" value="NZ_BHZG01000076.1"/>
</dbReference>
<dbReference type="Proteomes" id="UP000578686">
    <property type="component" value="Unassembled WGS sequence"/>
</dbReference>
<proteinExistence type="predicted"/>
<keyword evidence="1" id="KW-0812">Transmembrane</keyword>